<dbReference type="InterPro" id="IPR050466">
    <property type="entry name" value="Carboxylest/Gibb_receptor"/>
</dbReference>
<dbReference type="Proteomes" id="UP001293593">
    <property type="component" value="Unassembled WGS sequence"/>
</dbReference>
<dbReference type="InterPro" id="IPR029058">
    <property type="entry name" value="AB_hydrolase_fold"/>
</dbReference>
<proteinExistence type="inferred from homology"/>
<feature type="chain" id="PRO_5042014077" description="Alpha/beta hydrolase fold-3 domain-containing protein" evidence="3">
    <location>
        <begin position="30"/>
        <end position="364"/>
    </location>
</feature>
<dbReference type="Gene3D" id="3.40.50.1820">
    <property type="entry name" value="alpha/beta hydrolase"/>
    <property type="match status" value="1"/>
</dbReference>
<dbReference type="PANTHER" id="PTHR23024:SF654">
    <property type="entry name" value="RECEPTOR GID1, PUTATIVE-RELATED"/>
    <property type="match status" value="1"/>
</dbReference>
<name>A0AAE1TF65_9FABA</name>
<comment type="similarity">
    <text evidence="1">Belongs to the 'GDXG' lipolytic enzyme family.</text>
</comment>
<dbReference type="PROSITE" id="PS01173">
    <property type="entry name" value="LIPASE_GDXG_HIS"/>
    <property type="match status" value="1"/>
</dbReference>
<comment type="caution">
    <text evidence="5">The sequence shown here is derived from an EMBL/GenBank/DDBJ whole genome shotgun (WGS) entry which is preliminary data.</text>
</comment>
<dbReference type="EMBL" id="JAWXYG010000001">
    <property type="protein sequence ID" value="KAK4283112.1"/>
    <property type="molecule type" value="Genomic_DNA"/>
</dbReference>
<evidence type="ECO:0000256" key="2">
    <source>
        <dbReference type="ARBA" id="ARBA00022801"/>
    </source>
</evidence>
<organism evidence="5 6">
    <name type="scientific">Acacia crassicarpa</name>
    <name type="common">northern wattle</name>
    <dbReference type="NCBI Taxonomy" id="499986"/>
    <lineage>
        <taxon>Eukaryota</taxon>
        <taxon>Viridiplantae</taxon>
        <taxon>Streptophyta</taxon>
        <taxon>Embryophyta</taxon>
        <taxon>Tracheophyta</taxon>
        <taxon>Spermatophyta</taxon>
        <taxon>Magnoliopsida</taxon>
        <taxon>eudicotyledons</taxon>
        <taxon>Gunneridae</taxon>
        <taxon>Pentapetalae</taxon>
        <taxon>rosids</taxon>
        <taxon>fabids</taxon>
        <taxon>Fabales</taxon>
        <taxon>Fabaceae</taxon>
        <taxon>Caesalpinioideae</taxon>
        <taxon>mimosoid clade</taxon>
        <taxon>Acacieae</taxon>
        <taxon>Acacia</taxon>
    </lineage>
</organism>
<keyword evidence="3" id="KW-0732">Signal</keyword>
<dbReference type="GO" id="GO:0016787">
    <property type="term" value="F:hydrolase activity"/>
    <property type="evidence" value="ECO:0007669"/>
    <property type="project" value="UniProtKB-KW"/>
</dbReference>
<reference evidence="5" key="1">
    <citation type="submission" date="2023-10" db="EMBL/GenBank/DDBJ databases">
        <title>Chromosome-level genome of the transformable northern wattle, Acacia crassicarpa.</title>
        <authorList>
            <person name="Massaro I."/>
            <person name="Sinha N.R."/>
            <person name="Poethig S."/>
            <person name="Leichty A.R."/>
        </authorList>
    </citation>
    <scope>NUCLEOTIDE SEQUENCE</scope>
    <source>
        <strain evidence="5">Acra3RX</strain>
        <tissue evidence="5">Leaf</tissue>
    </source>
</reference>
<dbReference type="InterPro" id="IPR002168">
    <property type="entry name" value="Lipase_GDXG_HIS_AS"/>
</dbReference>
<feature type="signal peptide" evidence="3">
    <location>
        <begin position="1"/>
        <end position="29"/>
    </location>
</feature>
<keyword evidence="6" id="KW-1185">Reference proteome</keyword>
<keyword evidence="2" id="KW-0378">Hydrolase</keyword>
<gene>
    <name evidence="5" type="ORF">QN277_000104</name>
</gene>
<dbReference type="InterPro" id="IPR013094">
    <property type="entry name" value="AB_hydrolase_3"/>
</dbReference>
<evidence type="ECO:0000256" key="3">
    <source>
        <dbReference type="SAM" id="SignalP"/>
    </source>
</evidence>
<evidence type="ECO:0000313" key="6">
    <source>
        <dbReference type="Proteomes" id="UP001293593"/>
    </source>
</evidence>
<dbReference type="Pfam" id="PF07859">
    <property type="entry name" value="Abhydrolase_3"/>
    <property type="match status" value="1"/>
</dbReference>
<dbReference type="PANTHER" id="PTHR23024">
    <property type="entry name" value="ARYLACETAMIDE DEACETYLASE"/>
    <property type="match status" value="1"/>
</dbReference>
<accession>A0AAE1TF65</accession>
<feature type="domain" description="Alpha/beta hydrolase fold-3" evidence="4">
    <location>
        <begin position="115"/>
        <end position="338"/>
    </location>
</feature>
<evidence type="ECO:0000256" key="1">
    <source>
        <dbReference type="ARBA" id="ARBA00010515"/>
    </source>
</evidence>
<dbReference type="AlphaFoldDB" id="A0AAE1TF65"/>
<protein>
    <recommendedName>
        <fullName evidence="4">Alpha/beta hydrolase fold-3 domain-containing protein</fullName>
    </recommendedName>
</protein>
<dbReference type="SUPFAM" id="SSF53474">
    <property type="entry name" value="alpha/beta-Hydrolases"/>
    <property type="match status" value="1"/>
</dbReference>
<evidence type="ECO:0000259" key="4">
    <source>
        <dbReference type="Pfam" id="PF07859"/>
    </source>
</evidence>
<sequence length="364" mass="40320">MDLFPSSHFNALLWSTTLLFSLCSPCLIANSDDSTTQTTPCSESDAYHNLNVVLNPNGTLTRLSPPSPVSPPSPDPNLHISVLSNDFPINPSKHTWLRIFVPRNAILSKKKLPLVIFFHGGGFIFLSAASTMFHDFCFNMADDLGAVVVSVEYRLAPEHRLPAAYDDAMEALDWIKTRPADGGWLSLYADYSECYLMGSSAGGNIAYYAGLRAAGQVENHEPLRIRGLILVQPFFGGIKRTRSELRLMSNKRLPLCVADLLWKLSLPEGGDRDHEYCNPMAGEGPERVERIGRRGWRVLVTGTGGDPLVDRQKEVMKMMEERKVKVGGHFTEGGYHGIQDSDLQKAKELYAVVKKFISSCTATE</sequence>
<evidence type="ECO:0000313" key="5">
    <source>
        <dbReference type="EMBL" id="KAK4283112.1"/>
    </source>
</evidence>